<name>A0AAU8TAK7_9BURK</name>
<dbReference type="KEGG" id="bfn:OI25_6168"/>
<evidence type="ECO:0000313" key="2">
    <source>
        <dbReference type="EMBL" id="AJZ62982.1"/>
    </source>
</evidence>
<dbReference type="AlphaFoldDB" id="A0AAU8TAK7"/>
<dbReference type="EMBL" id="CP010027">
    <property type="protein sequence ID" value="AJZ62982.1"/>
    <property type="molecule type" value="Genomic_DNA"/>
</dbReference>
<keyword evidence="1" id="KW-0732">Signal</keyword>
<accession>A0AAU8TAK7</accession>
<dbReference type="Proteomes" id="UP000032614">
    <property type="component" value="Chromosome 2"/>
</dbReference>
<organism evidence="2 3">
    <name type="scientific">Paraburkholderia fungorum</name>
    <dbReference type="NCBI Taxonomy" id="134537"/>
    <lineage>
        <taxon>Bacteria</taxon>
        <taxon>Pseudomonadati</taxon>
        <taxon>Pseudomonadota</taxon>
        <taxon>Betaproteobacteria</taxon>
        <taxon>Burkholderiales</taxon>
        <taxon>Burkholderiaceae</taxon>
        <taxon>Paraburkholderia</taxon>
    </lineage>
</organism>
<protein>
    <submittedName>
        <fullName evidence="2">Uncharacterized protein</fullName>
    </submittedName>
</protein>
<proteinExistence type="predicted"/>
<reference evidence="2 3" key="1">
    <citation type="journal article" date="2015" name="Genome Announc.">
        <title>Complete genome sequences for 59 burkholderia isolates, both pathogenic and near neighbor.</title>
        <authorList>
            <person name="Johnson S.L."/>
            <person name="Bishop-Lilly K.A."/>
            <person name="Ladner J.T."/>
            <person name="Daligault H.E."/>
            <person name="Davenport K.W."/>
            <person name="Jaissle J."/>
            <person name="Frey K.G."/>
            <person name="Koroleva G.I."/>
            <person name="Bruce D.C."/>
            <person name="Coyne S.R."/>
            <person name="Broomall S.M."/>
            <person name="Li P.E."/>
            <person name="Teshima H."/>
            <person name="Gibbons H.S."/>
            <person name="Palacios G.F."/>
            <person name="Rosenzweig C.N."/>
            <person name="Redden C.L."/>
            <person name="Xu Y."/>
            <person name="Minogue T.D."/>
            <person name="Chain P.S."/>
        </authorList>
    </citation>
    <scope>NUCLEOTIDE SEQUENCE [LARGE SCALE GENOMIC DNA]</scope>
    <source>
        <strain evidence="2 3">ATCC BAA-463</strain>
    </source>
</reference>
<sequence>MALENMKPRSTISYICFVAIGSAHIAVAASVLSSGGGAPLTTTVGDAIAEMHIPHAAAPYGVPSSYDWQKGPVVQAGNRPPQSFRALTGWGQVYRVAGAAPVSRTVLLRNFRTYILTRAGELQLVQSPSSLTGSMFDADYKNNKNTKAEIKIDPSGITSIVTNADKSFQFWPAAGKTQFDPHTLRGVVVAVEAKLVSENEGDGDVNGKGDYILSVGGDYWLATNSKWDNYRSSAGIATGRFSYITTSWKCFTMTTIDDADASIIKSKFKC</sequence>
<feature type="chain" id="PRO_5043739708" evidence="1">
    <location>
        <begin position="29"/>
        <end position="270"/>
    </location>
</feature>
<feature type="signal peptide" evidence="1">
    <location>
        <begin position="1"/>
        <end position="28"/>
    </location>
</feature>
<gene>
    <name evidence="2" type="ORF">OI25_6168</name>
</gene>
<evidence type="ECO:0000256" key="1">
    <source>
        <dbReference type="SAM" id="SignalP"/>
    </source>
</evidence>
<evidence type="ECO:0000313" key="3">
    <source>
        <dbReference type="Proteomes" id="UP000032614"/>
    </source>
</evidence>